<dbReference type="Proteomes" id="UP001530377">
    <property type="component" value="Unassembled WGS sequence"/>
</dbReference>
<feature type="region of interest" description="Disordered" evidence="4">
    <location>
        <begin position="449"/>
        <end position="602"/>
    </location>
</feature>
<feature type="compositionally biased region" description="Low complexity" evidence="4">
    <location>
        <begin position="454"/>
        <end position="469"/>
    </location>
</feature>
<feature type="compositionally biased region" description="Polar residues" evidence="4">
    <location>
        <begin position="136"/>
        <end position="149"/>
    </location>
</feature>
<keyword evidence="1" id="KW-0677">Repeat</keyword>
<evidence type="ECO:0000313" key="6">
    <source>
        <dbReference type="Proteomes" id="UP001530377"/>
    </source>
</evidence>
<evidence type="ECO:0000256" key="3">
    <source>
        <dbReference type="PROSITE-ProRule" id="PRU00339"/>
    </source>
</evidence>
<dbReference type="PANTHER" id="PTHR45641">
    <property type="entry name" value="TETRATRICOPEPTIDE REPEAT PROTEIN (AFU_ORTHOLOGUE AFUA_6G03870)"/>
    <property type="match status" value="1"/>
</dbReference>
<feature type="region of interest" description="Disordered" evidence="4">
    <location>
        <begin position="645"/>
        <end position="664"/>
    </location>
</feature>
<dbReference type="PROSITE" id="PS50005">
    <property type="entry name" value="TPR"/>
    <property type="match status" value="2"/>
</dbReference>
<evidence type="ECO:0000256" key="2">
    <source>
        <dbReference type="ARBA" id="ARBA00022803"/>
    </source>
</evidence>
<feature type="region of interest" description="Disordered" evidence="4">
    <location>
        <begin position="836"/>
        <end position="855"/>
    </location>
</feature>
<comment type="caution">
    <text evidence="5">The sequence shown here is derived from an EMBL/GenBank/DDBJ whole genome shotgun (WGS) entry which is preliminary data.</text>
</comment>
<reference evidence="5 6" key="1">
    <citation type="submission" date="2024-10" db="EMBL/GenBank/DDBJ databases">
        <title>Updated reference genomes for cyclostephanoid diatoms.</title>
        <authorList>
            <person name="Roberts W.R."/>
            <person name="Alverson A.J."/>
        </authorList>
    </citation>
    <scope>NUCLEOTIDE SEQUENCE [LARGE SCALE GENOMIC DNA]</scope>
    <source>
        <strain evidence="5 6">AJA228-03</strain>
    </source>
</reference>
<feature type="region of interest" description="Disordered" evidence="4">
    <location>
        <begin position="676"/>
        <end position="738"/>
    </location>
</feature>
<feature type="compositionally biased region" description="Basic and acidic residues" evidence="4">
    <location>
        <begin position="473"/>
        <end position="484"/>
    </location>
</feature>
<feature type="repeat" description="TPR" evidence="3">
    <location>
        <begin position="1263"/>
        <end position="1296"/>
    </location>
</feature>
<dbReference type="InterPro" id="IPR011990">
    <property type="entry name" value="TPR-like_helical_dom_sf"/>
</dbReference>
<dbReference type="Gene3D" id="1.25.40.10">
    <property type="entry name" value="Tetratricopeptide repeat domain"/>
    <property type="match status" value="2"/>
</dbReference>
<name>A0ABD3SC03_9STRA</name>
<feature type="compositionally biased region" description="Basic and acidic residues" evidence="4">
    <location>
        <begin position="676"/>
        <end position="688"/>
    </location>
</feature>
<feature type="compositionally biased region" description="Polar residues" evidence="4">
    <location>
        <begin position="392"/>
        <end position="416"/>
    </location>
</feature>
<dbReference type="Pfam" id="PF13424">
    <property type="entry name" value="TPR_12"/>
    <property type="match status" value="2"/>
</dbReference>
<dbReference type="SUPFAM" id="SSF48452">
    <property type="entry name" value="TPR-like"/>
    <property type="match status" value="2"/>
</dbReference>
<feature type="compositionally biased region" description="Basic and acidic residues" evidence="4">
    <location>
        <begin position="574"/>
        <end position="583"/>
    </location>
</feature>
<dbReference type="EMBL" id="JALLPB020000079">
    <property type="protein sequence ID" value="KAL3821935.1"/>
    <property type="molecule type" value="Genomic_DNA"/>
</dbReference>
<feature type="region of interest" description="Disordered" evidence="4">
    <location>
        <begin position="279"/>
        <end position="299"/>
    </location>
</feature>
<feature type="compositionally biased region" description="Basic and acidic residues" evidence="4">
    <location>
        <begin position="8"/>
        <end position="21"/>
    </location>
</feature>
<feature type="region of interest" description="Disordered" evidence="4">
    <location>
        <begin position="1"/>
        <end position="21"/>
    </location>
</feature>
<dbReference type="PANTHER" id="PTHR45641:SF19">
    <property type="entry name" value="NEPHROCYSTIN-3"/>
    <property type="match status" value="1"/>
</dbReference>
<organism evidence="5 6">
    <name type="scientific">Cyclostephanos tholiformis</name>
    <dbReference type="NCBI Taxonomy" id="382380"/>
    <lineage>
        <taxon>Eukaryota</taxon>
        <taxon>Sar</taxon>
        <taxon>Stramenopiles</taxon>
        <taxon>Ochrophyta</taxon>
        <taxon>Bacillariophyta</taxon>
        <taxon>Coscinodiscophyceae</taxon>
        <taxon>Thalassiosirophycidae</taxon>
        <taxon>Stephanodiscales</taxon>
        <taxon>Stephanodiscaceae</taxon>
        <taxon>Cyclostephanos</taxon>
    </lineage>
</organism>
<feature type="region of interest" description="Disordered" evidence="4">
    <location>
        <begin position="355"/>
        <end position="416"/>
    </location>
</feature>
<evidence type="ECO:0000256" key="1">
    <source>
        <dbReference type="ARBA" id="ARBA00022737"/>
    </source>
</evidence>
<keyword evidence="6" id="KW-1185">Reference proteome</keyword>
<sequence length="1796" mass="200681">MLRRLVGRRHEDRLDGERQMDMPHQRPRFEHISSMTGEDDMKSCSQLAAVAGDRNVRADFHRVGNVTVQQPIIGDVDCKDDNPDLNSLPVQVISSEKLPQSVTNGQTSGSTIQEHIRARRKLGILARQHQQHQRQNSSGRQVGYSPSTAQSVDAPIALSDGVSTVTSDTSDTPIHNHHQQQRQLIFNYNSIVHPSLTRHLATCVEEVTDNICNNGESSFLSSETSYYSKHDFHNLPRAASLAEHTDGSTLMTDNNVITGKSNNQSESSENLRPIFQYHDHHYRPTPPQKRSGGAPATSAWEKRRLDLQRTHSNQSEKKSTSVPRPVIDIHVEVINDGIDADGEHVVVTPNPKILSSGTTLASPAVDEPSAVTPSPPLRSPQQKKLRHRPLLDQQSQHLPQRSETSPVASSAPTAKVANTSQMFVRLLKRHQMKKSPSKEEYTKHINRQEKVTNSQQQSSHQPQQLQQLKKSIRRDPEDSDHEIFRPASPMHQQQPTPKDEVKGGEPPEDLADTPALRRRPDPPPDPPAEYRHYPSQVIDSCSPQKVSRVMPPRQPNQLNTQPDPTKKYLTPHQRNIDDSKPQELHPSQRKPHIDPKQERYQAQSEWVMPLPLVKGNSKISNFSSGFFTVPSCNTETSKFWDEVEGFPDLNGAPEKSEDNSTGEYKSRKIYLTDVKTDHSLTDGTRNDQRTTSPLEQSSASNQSKRSNHKPNASAINSTKKSRISSLETINDDDSDSNAFSLKLPINRIGDGFDDSDISALQMNDSATVYFQIAGAYGDNYLEKKHDRLKEEAKVELESNNSMNDEEKVQHQHRHQSQNQNRRGNVQDVFQHDGQLERSEANHNKPKAIQKAARSTPIRLTSSTETTEFQDERNQCTSPFGAFDELFDLVGKLEQFDTKQRHTNRWDGRVSVHTMKTAAEEMGKFVEQTLERNITKETIQDLQSAMVSNDLPPLQLPGSSQGEVLSDMDETDASGLIPIGFVQLNEKQQQENNDGSLLIHWDKNKILRSSKSLADDLTAVAPHLSRGIASKLSSSVDDGDQCEFSHNARRTFEIALKKKMSSSTVARLKSSITGASNCRKSIPSDFVSWFELPSPGIMCVPLLPLLDASLRNSINSEVSPLNRVNDTIDLAYALYLSRASDELARNEIDVHVLKHSMSAIVADGDNGSIRFVDASIHLQGISDAAKVALSRRQFQDAIEIYNSLLSSCQTSTGSKLGLVGQLLASTLHNLSVVHMWNQEYDQALPYCRETLRIKTELFGDKSSVNSWADLGLINFAIGSVNSALASFRKAVHLSSKNYPKGHLTGKLVNNMACVNFEIGKMPLVQSQLKQSIQMQRGGCNSSSLNGIELSSEDDFFSISITIFNMGVTCARQNQCDAAISYLEACYAIQQAVLENTSELVQSTAYYLDLMRTLSSTSSPKVSCNNHGANHSGKTLNEKQNDIHNHPHRLESQPKFHNNRQDELEPQSITKPVIKQVELCIENKSKILTNIGQSEQISYPMICLGDLRVEATISERISLSLEGCSYRLGLQNFGGVRDLLCRRPALSPKHKTVSQSIIHYGALKMKKREVQSELHRNLERFGPRHPNVGSCYHNLGLLHLLSSDYNNAVTSLENSVKIYVNAMGVRSPDVASTLMLKGLAQLALERFDDSMSSMLRVHSLRKETLGHMHPELSQILNNIACVQYELGNYRKAESLFQEALDLQREAFTTESVFLHCVSKVLSNSAFLHAKSGSFSKALIELEGALQIRKDILFEDNSLDDILYNMAHILAIQKMQHGALNLNEITEEIITMLRTARVK</sequence>
<feature type="region of interest" description="Disordered" evidence="4">
    <location>
        <begin position="792"/>
        <end position="824"/>
    </location>
</feature>
<feature type="region of interest" description="Disordered" evidence="4">
    <location>
        <begin position="126"/>
        <end position="149"/>
    </location>
</feature>
<feature type="compositionally biased region" description="Polar residues" evidence="4">
    <location>
        <begin position="689"/>
        <end position="728"/>
    </location>
</feature>
<proteinExistence type="predicted"/>
<feature type="region of interest" description="Disordered" evidence="4">
    <location>
        <begin position="1419"/>
        <end position="1462"/>
    </location>
</feature>
<gene>
    <name evidence="5" type="ORF">ACHAXA_008975</name>
</gene>
<protein>
    <submittedName>
        <fullName evidence="5">Uncharacterized protein</fullName>
    </submittedName>
</protein>
<accession>A0ABD3SC03</accession>
<evidence type="ECO:0000313" key="5">
    <source>
        <dbReference type="EMBL" id="KAL3821935.1"/>
    </source>
</evidence>
<feature type="repeat" description="TPR" evidence="3">
    <location>
        <begin position="1671"/>
        <end position="1704"/>
    </location>
</feature>
<dbReference type="InterPro" id="IPR019734">
    <property type="entry name" value="TPR_rpt"/>
</dbReference>
<feature type="compositionally biased region" description="Polar residues" evidence="4">
    <location>
        <begin position="1419"/>
        <end position="1433"/>
    </location>
</feature>
<evidence type="ECO:0000256" key="4">
    <source>
        <dbReference type="SAM" id="MobiDB-lite"/>
    </source>
</evidence>
<keyword evidence="2 3" id="KW-0802">TPR repeat</keyword>
<feature type="compositionally biased region" description="Basic and acidic residues" evidence="4">
    <location>
        <begin position="518"/>
        <end position="532"/>
    </location>
</feature>
<feature type="compositionally biased region" description="Basic and acidic residues" evidence="4">
    <location>
        <begin position="1434"/>
        <end position="1461"/>
    </location>
</feature>
<dbReference type="SMART" id="SM00028">
    <property type="entry name" value="TPR"/>
    <property type="match status" value="8"/>
</dbReference>